<reference evidence="3" key="1">
    <citation type="journal article" date="2002" name="Science">
        <title>The draft genome of Ciona intestinalis: insights into chordate and vertebrate origins.</title>
        <authorList>
            <person name="Dehal P."/>
            <person name="Satou Y."/>
            <person name="Campbell R.K."/>
            <person name="Chapman J."/>
            <person name="Degnan B."/>
            <person name="De Tomaso A."/>
            <person name="Davidson B."/>
            <person name="Di Gregorio A."/>
            <person name="Gelpke M."/>
            <person name="Goodstein D.M."/>
            <person name="Harafuji N."/>
            <person name="Hastings K.E."/>
            <person name="Ho I."/>
            <person name="Hotta K."/>
            <person name="Huang W."/>
            <person name="Kawashima T."/>
            <person name="Lemaire P."/>
            <person name="Martinez D."/>
            <person name="Meinertzhagen I.A."/>
            <person name="Necula S."/>
            <person name="Nonaka M."/>
            <person name="Putnam N."/>
            <person name="Rash S."/>
            <person name="Saiga H."/>
            <person name="Satake M."/>
            <person name="Terry A."/>
            <person name="Yamada L."/>
            <person name="Wang H.G."/>
            <person name="Awazu S."/>
            <person name="Azumi K."/>
            <person name="Boore J."/>
            <person name="Branno M."/>
            <person name="Chin-Bow S."/>
            <person name="DeSantis R."/>
            <person name="Doyle S."/>
            <person name="Francino P."/>
            <person name="Keys D.N."/>
            <person name="Haga S."/>
            <person name="Hayashi H."/>
            <person name="Hino K."/>
            <person name="Imai K.S."/>
            <person name="Inaba K."/>
            <person name="Kano S."/>
            <person name="Kobayashi K."/>
            <person name="Kobayashi M."/>
            <person name="Lee B.I."/>
            <person name="Makabe K.W."/>
            <person name="Manohar C."/>
            <person name="Matassi G."/>
            <person name="Medina M."/>
            <person name="Mochizuki Y."/>
            <person name="Mount S."/>
            <person name="Morishita T."/>
            <person name="Miura S."/>
            <person name="Nakayama A."/>
            <person name="Nishizaka S."/>
            <person name="Nomoto H."/>
            <person name="Ohta F."/>
            <person name="Oishi K."/>
            <person name="Rigoutsos I."/>
            <person name="Sano M."/>
            <person name="Sasaki A."/>
            <person name="Sasakura Y."/>
            <person name="Shoguchi E."/>
            <person name="Shin-i T."/>
            <person name="Spagnuolo A."/>
            <person name="Stainier D."/>
            <person name="Suzuki M.M."/>
            <person name="Tassy O."/>
            <person name="Takatori N."/>
            <person name="Tokuoka M."/>
            <person name="Yagi K."/>
            <person name="Yoshizaki F."/>
            <person name="Wada S."/>
            <person name="Zhang C."/>
            <person name="Hyatt P.D."/>
            <person name="Larimer F."/>
            <person name="Detter C."/>
            <person name="Doggett N."/>
            <person name="Glavina T."/>
            <person name="Hawkins T."/>
            <person name="Richardson P."/>
            <person name="Lucas S."/>
            <person name="Kohara Y."/>
            <person name="Levine M."/>
            <person name="Satoh N."/>
            <person name="Rokhsar D.S."/>
        </authorList>
    </citation>
    <scope>NUCLEOTIDE SEQUENCE [LARGE SCALE GENOMIC DNA]</scope>
</reference>
<feature type="compositionally biased region" description="Polar residues" evidence="1">
    <location>
        <begin position="183"/>
        <end position="194"/>
    </location>
</feature>
<evidence type="ECO:0000313" key="3">
    <source>
        <dbReference type="Proteomes" id="UP000008144"/>
    </source>
</evidence>
<keyword evidence="3" id="KW-1185">Reference proteome</keyword>
<evidence type="ECO:0000256" key="1">
    <source>
        <dbReference type="SAM" id="MobiDB-lite"/>
    </source>
</evidence>
<sequence length="211" mass="24189">MTLSVHQSNTWEKTSPRNVRNPNTAQALKRYLDLTLTGTKKNLATHGKNIGRKGHPPSPYTFDRPDMEHSVYQVLNAHTNKTSRFNKAPSWVQEINEKVKNHNGEAPMFTEQFLPAYKLEQHRPESRPLSGISTKSAPVVINGEMYYRPNRKHTYLQASNRPCSAKDGRQTRANKLKNKHRAQSMTALPSNDTKQQLKRMKEKKPIPLHLS</sequence>
<reference evidence="2" key="3">
    <citation type="submission" date="2025-09" db="UniProtKB">
        <authorList>
            <consortium name="Ensembl"/>
        </authorList>
    </citation>
    <scope>IDENTIFICATION</scope>
</reference>
<feature type="region of interest" description="Disordered" evidence="1">
    <location>
        <begin position="1"/>
        <end position="24"/>
    </location>
</feature>
<dbReference type="HOGENOM" id="CLU_1307323_0_0_1"/>
<accession>H2XN04</accession>
<organism evidence="2 3">
    <name type="scientific">Ciona intestinalis</name>
    <name type="common">Transparent sea squirt</name>
    <name type="synonym">Ascidia intestinalis</name>
    <dbReference type="NCBI Taxonomy" id="7719"/>
    <lineage>
        <taxon>Eukaryota</taxon>
        <taxon>Metazoa</taxon>
        <taxon>Chordata</taxon>
        <taxon>Tunicata</taxon>
        <taxon>Ascidiacea</taxon>
        <taxon>Phlebobranchia</taxon>
        <taxon>Cionidae</taxon>
        <taxon>Ciona</taxon>
    </lineage>
</organism>
<protein>
    <submittedName>
        <fullName evidence="2">Uncharacterized protein</fullName>
    </submittedName>
</protein>
<proteinExistence type="predicted"/>
<dbReference type="InParanoid" id="H2XN04"/>
<dbReference type="Ensembl" id="ENSCINT00000032859.1">
    <property type="protein sequence ID" value="ENSCINP00000031037.1"/>
    <property type="gene ID" value="ENSCING00000022009.1"/>
</dbReference>
<evidence type="ECO:0000313" key="2">
    <source>
        <dbReference type="Ensembl" id="ENSCINP00000031037.1"/>
    </source>
</evidence>
<name>H2XN04_CIOIN</name>
<dbReference type="Proteomes" id="UP000008144">
    <property type="component" value="Unassembled WGS sequence"/>
</dbReference>
<dbReference type="AlphaFoldDB" id="H2XN04"/>
<feature type="compositionally biased region" description="Basic residues" evidence="1">
    <location>
        <begin position="172"/>
        <end position="182"/>
    </location>
</feature>
<reference evidence="2" key="2">
    <citation type="submission" date="2025-08" db="UniProtKB">
        <authorList>
            <consortium name="Ensembl"/>
        </authorList>
    </citation>
    <scope>IDENTIFICATION</scope>
</reference>
<feature type="region of interest" description="Disordered" evidence="1">
    <location>
        <begin position="154"/>
        <end position="211"/>
    </location>
</feature>